<reference evidence="1" key="1">
    <citation type="submission" date="2021-04" db="EMBL/GenBank/DDBJ databases">
        <title>Biosynthetic gene clusters of Dactylosporangioum roseum.</title>
        <authorList>
            <person name="Hartkoorn R.C."/>
            <person name="Beaudoing E."/>
            <person name="Hot D."/>
            <person name="Moureu S."/>
        </authorList>
    </citation>
    <scope>NUCLEOTIDE SEQUENCE</scope>
    <source>
        <strain evidence="1">NRRL B-16295</strain>
    </source>
</reference>
<organism evidence="1 2">
    <name type="scientific">Dactylosporangium roseum</name>
    <dbReference type="NCBI Taxonomy" id="47989"/>
    <lineage>
        <taxon>Bacteria</taxon>
        <taxon>Bacillati</taxon>
        <taxon>Actinomycetota</taxon>
        <taxon>Actinomycetes</taxon>
        <taxon>Micromonosporales</taxon>
        <taxon>Micromonosporaceae</taxon>
        <taxon>Dactylosporangium</taxon>
    </lineage>
</organism>
<dbReference type="Proteomes" id="UP001058271">
    <property type="component" value="Chromosome"/>
</dbReference>
<protein>
    <recommendedName>
        <fullName evidence="3">WYL domain-containing protein</fullName>
    </recommendedName>
</protein>
<proteinExistence type="predicted"/>
<name>A0ABY5Z5B8_9ACTN</name>
<evidence type="ECO:0000313" key="1">
    <source>
        <dbReference type="EMBL" id="UWZ37037.1"/>
    </source>
</evidence>
<accession>A0ABY5Z5B8</accession>
<dbReference type="RefSeq" id="WP_260726383.1">
    <property type="nucleotide sequence ID" value="NZ_BAAABS010000013.1"/>
</dbReference>
<evidence type="ECO:0000313" key="2">
    <source>
        <dbReference type="Proteomes" id="UP001058271"/>
    </source>
</evidence>
<dbReference type="EMBL" id="CP073721">
    <property type="protein sequence ID" value="UWZ37037.1"/>
    <property type="molecule type" value="Genomic_DNA"/>
</dbReference>
<sequence length="337" mass="37241">MFDKLLLWCSERGEGSMRAFRETYEWLAGRAASAQLSWAVALTNLQHLGHVEVDWEQQHWAVAPPTLTTMSNSGGLALLVGAQPRYLLQRLDSLECDPDARVVALSASVLFHPRVPQPNGPSARYVAVEDEAAAQCLCELLGIHHGAWAADRLVAMLPSLPQMLRARPSLRGPAGIEPRRLVVSETSGQLEWRPCTDDSRSGAYEYQRYGVPRYVYRVGGVGFVADKRTVVYAELARIRRQVLHFNPGRRELLVPARHQLPLPQGRCAVLKSGLLPVPVEVASTAGWRGLARYVRYANIDEPFARAVAASLEQPLQLMPQGDSSVRFVAAGRPRAAR</sequence>
<evidence type="ECO:0008006" key="3">
    <source>
        <dbReference type="Google" id="ProtNLM"/>
    </source>
</evidence>
<keyword evidence="2" id="KW-1185">Reference proteome</keyword>
<gene>
    <name evidence="1" type="ORF">Drose_01545</name>
</gene>